<comment type="caution">
    <text evidence="2">The sequence shown here is derived from an EMBL/GenBank/DDBJ whole genome shotgun (WGS) entry which is preliminary data.</text>
</comment>
<dbReference type="AlphaFoldDB" id="A0AAV2YN43"/>
<sequence length="66" mass="7025">MDQLSVEEMDEPVQGADGTAGADKGVDTDPARDLNSDDVTSTSAVYDHVQPEEELYAPTTPDEAPM</sequence>
<feature type="compositionally biased region" description="Basic and acidic residues" evidence="1">
    <location>
        <begin position="24"/>
        <end position="35"/>
    </location>
</feature>
<organism evidence="2 3">
    <name type="scientific">Lagenidium giganteum</name>
    <dbReference type="NCBI Taxonomy" id="4803"/>
    <lineage>
        <taxon>Eukaryota</taxon>
        <taxon>Sar</taxon>
        <taxon>Stramenopiles</taxon>
        <taxon>Oomycota</taxon>
        <taxon>Peronosporomycetes</taxon>
        <taxon>Pythiales</taxon>
        <taxon>Pythiaceae</taxon>
    </lineage>
</organism>
<keyword evidence="3" id="KW-1185">Reference proteome</keyword>
<gene>
    <name evidence="2" type="ORF">N0F65_001535</name>
</gene>
<evidence type="ECO:0000313" key="2">
    <source>
        <dbReference type="EMBL" id="DAZ94519.1"/>
    </source>
</evidence>
<feature type="region of interest" description="Disordered" evidence="1">
    <location>
        <begin position="1"/>
        <end position="66"/>
    </location>
</feature>
<evidence type="ECO:0000256" key="1">
    <source>
        <dbReference type="SAM" id="MobiDB-lite"/>
    </source>
</evidence>
<reference evidence="2" key="2">
    <citation type="journal article" date="2023" name="Microbiol Resour">
        <title>Decontamination and Annotation of the Draft Genome Sequence of the Oomycete Lagenidium giganteum ARSEF 373.</title>
        <authorList>
            <person name="Morgan W.R."/>
            <person name="Tartar A."/>
        </authorList>
    </citation>
    <scope>NUCLEOTIDE SEQUENCE</scope>
    <source>
        <strain evidence="2">ARSEF 373</strain>
    </source>
</reference>
<dbReference type="Proteomes" id="UP001146120">
    <property type="component" value="Unassembled WGS sequence"/>
</dbReference>
<reference evidence="2" key="1">
    <citation type="submission" date="2022-11" db="EMBL/GenBank/DDBJ databases">
        <authorList>
            <person name="Morgan W.R."/>
            <person name="Tartar A."/>
        </authorList>
    </citation>
    <scope>NUCLEOTIDE SEQUENCE</scope>
    <source>
        <strain evidence="2">ARSEF 373</strain>
    </source>
</reference>
<name>A0AAV2YN43_9STRA</name>
<feature type="compositionally biased region" description="Acidic residues" evidence="1">
    <location>
        <begin position="1"/>
        <end position="11"/>
    </location>
</feature>
<evidence type="ECO:0000313" key="3">
    <source>
        <dbReference type="Proteomes" id="UP001146120"/>
    </source>
</evidence>
<protein>
    <submittedName>
        <fullName evidence="2">Uncharacterized protein</fullName>
    </submittedName>
</protein>
<proteinExistence type="predicted"/>
<accession>A0AAV2YN43</accession>
<dbReference type="EMBL" id="DAKRPA010000246">
    <property type="protein sequence ID" value="DAZ94519.1"/>
    <property type="molecule type" value="Genomic_DNA"/>
</dbReference>